<dbReference type="InterPro" id="IPR009057">
    <property type="entry name" value="Homeodomain-like_sf"/>
</dbReference>
<dbReference type="Pfam" id="PF13977">
    <property type="entry name" value="TetR_C_6"/>
    <property type="match status" value="1"/>
</dbReference>
<comment type="caution">
    <text evidence="7">The sequence shown here is derived from an EMBL/GenBank/DDBJ whole genome shotgun (WGS) entry which is preliminary data.</text>
</comment>
<evidence type="ECO:0000313" key="8">
    <source>
        <dbReference type="Proteomes" id="UP001551189"/>
    </source>
</evidence>
<feature type="domain" description="HTH tetR-type" evidence="6">
    <location>
        <begin position="10"/>
        <end position="70"/>
    </location>
</feature>
<evidence type="ECO:0000256" key="4">
    <source>
        <dbReference type="ARBA" id="ARBA00023163"/>
    </source>
</evidence>
<keyword evidence="8" id="KW-1185">Reference proteome</keyword>
<evidence type="ECO:0000259" key="6">
    <source>
        <dbReference type="PROSITE" id="PS50977"/>
    </source>
</evidence>
<evidence type="ECO:0000256" key="3">
    <source>
        <dbReference type="ARBA" id="ARBA00023125"/>
    </source>
</evidence>
<dbReference type="PROSITE" id="PS01081">
    <property type="entry name" value="HTH_TETR_1"/>
    <property type="match status" value="1"/>
</dbReference>
<evidence type="ECO:0000256" key="1">
    <source>
        <dbReference type="ARBA" id="ARBA00022491"/>
    </source>
</evidence>
<keyword evidence="2" id="KW-0805">Transcription regulation</keyword>
<dbReference type="SUPFAM" id="SSF46689">
    <property type="entry name" value="Homeodomain-like"/>
    <property type="match status" value="1"/>
</dbReference>
<accession>A0ABV3BB26</accession>
<evidence type="ECO:0000313" key="7">
    <source>
        <dbReference type="EMBL" id="MEU6806316.1"/>
    </source>
</evidence>
<dbReference type="Pfam" id="PF00440">
    <property type="entry name" value="TetR_N"/>
    <property type="match status" value="1"/>
</dbReference>
<dbReference type="Gene3D" id="1.10.357.10">
    <property type="entry name" value="Tetracycline Repressor, domain 2"/>
    <property type="match status" value="1"/>
</dbReference>
<feature type="DNA-binding region" description="H-T-H motif" evidence="5">
    <location>
        <begin position="33"/>
        <end position="52"/>
    </location>
</feature>
<sequence>MPPPAPGDHEARRKDVSEAVWRVLAAKGFGGLTLRAVAAEMGVTTGMLTHYFPSKRALVTHALDLLEQDTAGRPRRTPPADGLPTVRAMLLDVLPLTPADTARNRIWVSSWDLSLADDALAAQQGDRYTRLRDTFRPHLETARDLGEIPASADTGQLAASVVAFVHGLVVQAIFDPGRFPEGVQIAMVDDFVARLAGAEPTAGRGDHMQLFLTPPPPVA</sequence>
<dbReference type="EMBL" id="JBEYXT010000294">
    <property type="protein sequence ID" value="MEU6806316.1"/>
    <property type="molecule type" value="Genomic_DNA"/>
</dbReference>
<dbReference type="PANTHER" id="PTHR30055:SF148">
    <property type="entry name" value="TETR-FAMILY TRANSCRIPTIONAL REGULATOR"/>
    <property type="match status" value="1"/>
</dbReference>
<evidence type="ECO:0000256" key="5">
    <source>
        <dbReference type="PROSITE-ProRule" id="PRU00335"/>
    </source>
</evidence>
<keyword evidence="3 5" id="KW-0238">DNA-binding</keyword>
<dbReference type="InterPro" id="IPR039538">
    <property type="entry name" value="BetI_C"/>
</dbReference>
<dbReference type="InterPro" id="IPR023772">
    <property type="entry name" value="DNA-bd_HTH_TetR-type_CS"/>
</dbReference>
<proteinExistence type="predicted"/>
<dbReference type="InterPro" id="IPR050109">
    <property type="entry name" value="HTH-type_TetR-like_transc_reg"/>
</dbReference>
<organism evidence="7 8">
    <name type="scientific">Streptomyces neyagawaensis</name>
    <dbReference type="NCBI Taxonomy" id="42238"/>
    <lineage>
        <taxon>Bacteria</taxon>
        <taxon>Bacillati</taxon>
        <taxon>Actinomycetota</taxon>
        <taxon>Actinomycetes</taxon>
        <taxon>Kitasatosporales</taxon>
        <taxon>Streptomycetaceae</taxon>
        <taxon>Streptomyces</taxon>
    </lineage>
</organism>
<protein>
    <submittedName>
        <fullName evidence="7">TetR/AcrR family transcriptional regulator</fullName>
    </submittedName>
</protein>
<dbReference type="RefSeq" id="WP_359701870.1">
    <property type="nucleotide sequence ID" value="NZ_JBEYXT010000294.1"/>
</dbReference>
<keyword evidence="1" id="KW-0678">Repressor</keyword>
<dbReference type="PROSITE" id="PS50977">
    <property type="entry name" value="HTH_TETR_2"/>
    <property type="match status" value="1"/>
</dbReference>
<gene>
    <name evidence="7" type="ORF">ABZ931_35815</name>
</gene>
<evidence type="ECO:0000256" key="2">
    <source>
        <dbReference type="ARBA" id="ARBA00023015"/>
    </source>
</evidence>
<name>A0ABV3BB26_9ACTN</name>
<dbReference type="SUPFAM" id="SSF48498">
    <property type="entry name" value="Tetracyclin repressor-like, C-terminal domain"/>
    <property type="match status" value="1"/>
</dbReference>
<dbReference type="InterPro" id="IPR036271">
    <property type="entry name" value="Tet_transcr_reg_TetR-rel_C_sf"/>
</dbReference>
<dbReference type="Proteomes" id="UP001551189">
    <property type="component" value="Unassembled WGS sequence"/>
</dbReference>
<dbReference type="InterPro" id="IPR001647">
    <property type="entry name" value="HTH_TetR"/>
</dbReference>
<dbReference type="PANTHER" id="PTHR30055">
    <property type="entry name" value="HTH-TYPE TRANSCRIPTIONAL REGULATOR RUTR"/>
    <property type="match status" value="1"/>
</dbReference>
<reference evidence="7 8" key="1">
    <citation type="submission" date="2024-06" db="EMBL/GenBank/DDBJ databases">
        <title>The Natural Products Discovery Center: Release of the First 8490 Sequenced Strains for Exploring Actinobacteria Biosynthetic Diversity.</title>
        <authorList>
            <person name="Kalkreuter E."/>
            <person name="Kautsar S.A."/>
            <person name="Yang D."/>
            <person name="Bader C.D."/>
            <person name="Teijaro C.N."/>
            <person name="Fluegel L."/>
            <person name="Davis C.M."/>
            <person name="Simpson J.R."/>
            <person name="Lauterbach L."/>
            <person name="Steele A.D."/>
            <person name="Gui C."/>
            <person name="Meng S."/>
            <person name="Li G."/>
            <person name="Viehrig K."/>
            <person name="Ye F."/>
            <person name="Su P."/>
            <person name="Kiefer A.F."/>
            <person name="Nichols A."/>
            <person name="Cepeda A.J."/>
            <person name="Yan W."/>
            <person name="Fan B."/>
            <person name="Jiang Y."/>
            <person name="Adhikari A."/>
            <person name="Zheng C.-J."/>
            <person name="Schuster L."/>
            <person name="Cowan T.M."/>
            <person name="Smanski M.J."/>
            <person name="Chevrette M.G."/>
            <person name="De Carvalho L.P.S."/>
            <person name="Shen B."/>
        </authorList>
    </citation>
    <scope>NUCLEOTIDE SEQUENCE [LARGE SCALE GENOMIC DNA]</scope>
    <source>
        <strain evidence="7 8">NPDC046851</strain>
    </source>
</reference>
<keyword evidence="4" id="KW-0804">Transcription</keyword>